<dbReference type="GO" id="GO:0005524">
    <property type="term" value="F:ATP binding"/>
    <property type="evidence" value="ECO:0007669"/>
    <property type="project" value="UniProtKB-KW"/>
</dbReference>
<keyword evidence="8" id="KW-1185">Reference proteome</keyword>
<dbReference type="InterPro" id="IPR052708">
    <property type="entry name" value="PxpC"/>
</dbReference>
<dbReference type="EMBL" id="RHHN01000089">
    <property type="protein sequence ID" value="RNB48098.1"/>
    <property type="molecule type" value="Genomic_DNA"/>
</dbReference>
<dbReference type="OrthoDB" id="9782422at2"/>
<dbReference type="Proteomes" id="UP000276178">
    <property type="component" value="Unassembled WGS sequence"/>
</dbReference>
<sequence>MGADRAMTMSIEVLSPGLYTTVQDLGRYGYQRHGVIVGGAMDTLAMRMANMLVGNEPDAAVLELTVKGPVLLFHQDALLAVCGADMQPAIDGVRIHSNRPVWVKKGSTLKFAHAKKGCRAYLAIAGGWEVPLVMGSRSTNVRAGFGGAWGRTLREKDRLEPGKPSELALFFAEQLQAKSKARNAGCGEMDWFVPQHVFPYQKDAVVRVMRGAEFGYFSEESRRQFFATPYQLAAQSDRMGYRLEGPQLALESPLELISAAVSTGTIQVPPNGQPIILLADRQTVGGYPKIGHVATVDLPILAQLRPGDSVQFQEVSLRKAQQALYEQETELQQIKLGIQINAGWRQSK</sequence>
<dbReference type="Proteomes" id="UP000317180">
    <property type="component" value="Unassembled WGS sequence"/>
</dbReference>
<dbReference type="InterPro" id="IPR029000">
    <property type="entry name" value="Cyclophilin-like_dom_sf"/>
</dbReference>
<keyword evidence="6" id="KW-0808">Transferase</keyword>
<dbReference type="NCBIfam" id="TIGR00724">
    <property type="entry name" value="urea_amlyse_rel"/>
    <property type="match status" value="1"/>
</dbReference>
<dbReference type="EMBL" id="BJOD01000008">
    <property type="protein sequence ID" value="GED24800.1"/>
    <property type="molecule type" value="Genomic_DNA"/>
</dbReference>
<evidence type="ECO:0000256" key="3">
    <source>
        <dbReference type="ARBA" id="ARBA00022840"/>
    </source>
</evidence>
<dbReference type="GO" id="GO:0016787">
    <property type="term" value="F:hydrolase activity"/>
    <property type="evidence" value="ECO:0007669"/>
    <property type="project" value="UniProtKB-KW"/>
</dbReference>
<dbReference type="GO" id="GO:0016740">
    <property type="term" value="F:transferase activity"/>
    <property type="evidence" value="ECO:0007669"/>
    <property type="project" value="UniProtKB-KW"/>
</dbReference>
<organism evidence="6 7">
    <name type="scientific">Brevibacillus agri</name>
    <dbReference type="NCBI Taxonomy" id="51101"/>
    <lineage>
        <taxon>Bacteria</taxon>
        <taxon>Bacillati</taxon>
        <taxon>Bacillota</taxon>
        <taxon>Bacilli</taxon>
        <taxon>Bacillales</taxon>
        <taxon>Paenibacillaceae</taxon>
        <taxon>Brevibacillus</taxon>
    </lineage>
</organism>
<gene>
    <name evidence="5" type="primary">kipA</name>
    <name evidence="5" type="ORF">BAG01nite_09020</name>
    <name evidence="6" type="ORF">EB820_23725</name>
</gene>
<dbReference type="SMART" id="SM00797">
    <property type="entry name" value="AHS2"/>
    <property type="match status" value="1"/>
</dbReference>
<dbReference type="RefSeq" id="WP_122953423.1">
    <property type="nucleotide sequence ID" value="NZ_BJOD01000008.1"/>
</dbReference>
<keyword evidence="2" id="KW-0378">Hydrolase</keyword>
<dbReference type="PANTHER" id="PTHR43309">
    <property type="entry name" value="5-OXOPROLINASE SUBUNIT C"/>
    <property type="match status" value="1"/>
</dbReference>
<comment type="caution">
    <text evidence="6">The sequence shown here is derived from an EMBL/GenBank/DDBJ whole genome shotgun (WGS) entry which is preliminary data.</text>
</comment>
<feature type="domain" description="Carboxyltransferase" evidence="4">
    <location>
        <begin position="32"/>
        <end position="330"/>
    </location>
</feature>
<dbReference type="InterPro" id="IPR003778">
    <property type="entry name" value="CT_A_B"/>
</dbReference>
<reference evidence="5 8" key="2">
    <citation type="submission" date="2019-06" db="EMBL/GenBank/DDBJ databases">
        <title>Whole genome shotgun sequence of Brevibacillus agri NBRC 15538.</title>
        <authorList>
            <person name="Hosoyama A."/>
            <person name="Uohara A."/>
            <person name="Ohji S."/>
            <person name="Ichikawa N."/>
        </authorList>
    </citation>
    <scope>NUCLEOTIDE SEQUENCE [LARGE SCALE GENOMIC DNA]</scope>
    <source>
        <strain evidence="5 8">NBRC 15538</strain>
    </source>
</reference>
<keyword evidence="1" id="KW-0547">Nucleotide-binding</keyword>
<proteinExistence type="predicted"/>
<dbReference type="SUPFAM" id="SSF50891">
    <property type="entry name" value="Cyclophilin-like"/>
    <property type="match status" value="1"/>
</dbReference>
<evidence type="ECO:0000313" key="7">
    <source>
        <dbReference type="Proteomes" id="UP000276178"/>
    </source>
</evidence>
<dbReference type="Gene3D" id="2.40.100.10">
    <property type="entry name" value="Cyclophilin-like"/>
    <property type="match status" value="1"/>
</dbReference>
<evidence type="ECO:0000313" key="5">
    <source>
        <dbReference type="EMBL" id="GED24800.1"/>
    </source>
</evidence>
<dbReference type="AlphaFoldDB" id="A0A3M8AAB3"/>
<dbReference type="GeneID" id="82811760"/>
<keyword evidence="3" id="KW-0067">ATP-binding</keyword>
<reference evidence="6 7" key="1">
    <citation type="submission" date="2018-10" db="EMBL/GenBank/DDBJ databases">
        <title>Phylogenomics of Brevibacillus.</title>
        <authorList>
            <person name="Dunlap C."/>
        </authorList>
    </citation>
    <scope>NUCLEOTIDE SEQUENCE [LARGE SCALE GENOMIC DNA]</scope>
    <source>
        <strain evidence="6 7">NRRL NRS 1219</strain>
    </source>
</reference>
<name>A0A3M8AAB3_9BACL</name>
<protein>
    <submittedName>
        <fullName evidence="6">Biotin-dependent carboxyltransferase family protein</fullName>
    </submittedName>
    <submittedName>
        <fullName evidence="5">KipI antagonist</fullName>
    </submittedName>
</protein>
<evidence type="ECO:0000259" key="4">
    <source>
        <dbReference type="SMART" id="SM00797"/>
    </source>
</evidence>
<evidence type="ECO:0000313" key="8">
    <source>
        <dbReference type="Proteomes" id="UP000317180"/>
    </source>
</evidence>
<evidence type="ECO:0000313" key="6">
    <source>
        <dbReference type="EMBL" id="RNB48098.1"/>
    </source>
</evidence>
<evidence type="ECO:0000256" key="1">
    <source>
        <dbReference type="ARBA" id="ARBA00022741"/>
    </source>
</evidence>
<dbReference type="Pfam" id="PF02626">
    <property type="entry name" value="CT_A_B"/>
    <property type="match status" value="1"/>
</dbReference>
<dbReference type="PANTHER" id="PTHR43309:SF5">
    <property type="entry name" value="5-OXOPROLINASE SUBUNIT C"/>
    <property type="match status" value="1"/>
</dbReference>
<evidence type="ECO:0000256" key="2">
    <source>
        <dbReference type="ARBA" id="ARBA00022801"/>
    </source>
</evidence>
<accession>A0A3M8AAB3</accession>